<dbReference type="GO" id="GO:0005789">
    <property type="term" value="C:endoplasmic reticulum membrane"/>
    <property type="evidence" value="ECO:0007669"/>
    <property type="project" value="UniProtKB-SubCell"/>
</dbReference>
<evidence type="ECO:0000313" key="10">
    <source>
        <dbReference type="Proteomes" id="UP000694392"/>
    </source>
</evidence>
<evidence type="ECO:0000256" key="3">
    <source>
        <dbReference type="ARBA" id="ARBA00022692"/>
    </source>
</evidence>
<dbReference type="Proteomes" id="UP000694392">
    <property type="component" value="Unplaced"/>
</dbReference>
<dbReference type="GO" id="GO:0036152">
    <property type="term" value="P:phosphatidylethanolamine acyl-chain remodeling"/>
    <property type="evidence" value="ECO:0007669"/>
    <property type="project" value="Ensembl"/>
</dbReference>
<dbReference type="InterPro" id="IPR049941">
    <property type="entry name" value="LPLAT_7/PORCN-like"/>
</dbReference>
<name>A0A8D0H862_SPHPU</name>
<evidence type="ECO:0000256" key="6">
    <source>
        <dbReference type="ARBA" id="ARBA00023136"/>
    </source>
</evidence>
<dbReference type="GO" id="GO:0032330">
    <property type="term" value="P:regulation of chondrocyte differentiation"/>
    <property type="evidence" value="ECO:0007669"/>
    <property type="project" value="Ensembl"/>
</dbReference>
<gene>
    <name evidence="9" type="primary">MBOAT2</name>
</gene>
<feature type="transmembrane region" description="Helical" evidence="8">
    <location>
        <begin position="404"/>
        <end position="427"/>
    </location>
</feature>
<proteinExistence type="predicted"/>
<evidence type="ECO:0000256" key="2">
    <source>
        <dbReference type="ARBA" id="ARBA00022679"/>
    </source>
</evidence>
<keyword evidence="4" id="KW-0256">Endoplasmic reticulum</keyword>
<dbReference type="PANTHER" id="PTHR13906">
    <property type="entry name" value="PORCUPINE"/>
    <property type="match status" value="1"/>
</dbReference>
<dbReference type="OMA" id="WHGTRPG"/>
<keyword evidence="7" id="KW-0012">Acyltransferase</keyword>
<dbReference type="GO" id="GO:0036151">
    <property type="term" value="P:phosphatidylcholine acyl-chain remodeling"/>
    <property type="evidence" value="ECO:0007669"/>
    <property type="project" value="Ensembl"/>
</dbReference>
<reference evidence="9" key="2">
    <citation type="submission" date="2025-09" db="UniProtKB">
        <authorList>
            <consortium name="Ensembl"/>
        </authorList>
    </citation>
    <scope>IDENTIFICATION</scope>
</reference>
<dbReference type="Pfam" id="PF03062">
    <property type="entry name" value="MBOAT"/>
    <property type="match status" value="1"/>
</dbReference>
<keyword evidence="6 8" id="KW-0472">Membrane</keyword>
<dbReference type="GO" id="GO:0106262">
    <property type="term" value="F:1-acylglycerophosphoethanolamine O-acyltransferase activity"/>
    <property type="evidence" value="ECO:0007669"/>
    <property type="project" value="Ensembl"/>
</dbReference>
<organism evidence="9 10">
    <name type="scientific">Sphenodon punctatus</name>
    <name type="common">Tuatara</name>
    <name type="synonym">Hatteria punctata</name>
    <dbReference type="NCBI Taxonomy" id="8508"/>
    <lineage>
        <taxon>Eukaryota</taxon>
        <taxon>Metazoa</taxon>
        <taxon>Chordata</taxon>
        <taxon>Craniata</taxon>
        <taxon>Vertebrata</taxon>
        <taxon>Euteleostomi</taxon>
        <taxon>Lepidosauria</taxon>
        <taxon>Sphenodontia</taxon>
        <taxon>Sphenodontidae</taxon>
        <taxon>Sphenodon</taxon>
    </lineage>
</organism>
<evidence type="ECO:0000313" key="9">
    <source>
        <dbReference type="Ensembl" id="ENSSPUP00000020137.1"/>
    </source>
</evidence>
<evidence type="ECO:0000256" key="4">
    <source>
        <dbReference type="ARBA" id="ARBA00022824"/>
    </source>
</evidence>
<feature type="transmembrane region" description="Helical" evidence="8">
    <location>
        <begin position="57"/>
        <end position="76"/>
    </location>
</feature>
<dbReference type="GO" id="GO:0030258">
    <property type="term" value="P:lipid modification"/>
    <property type="evidence" value="ECO:0007669"/>
    <property type="project" value="TreeGrafter"/>
</dbReference>
<dbReference type="PANTHER" id="PTHR13906:SF7">
    <property type="entry name" value="LYSOPHOSPHOLIPID ACYLTRANSFERASE 2"/>
    <property type="match status" value="1"/>
</dbReference>
<dbReference type="Ensembl" id="ENSSPUT00000021441.1">
    <property type="protein sequence ID" value="ENSSPUP00000020137.1"/>
    <property type="gene ID" value="ENSSPUG00000015454.1"/>
</dbReference>
<feature type="transmembrane region" description="Helical" evidence="8">
    <location>
        <begin position="25"/>
        <end position="45"/>
    </location>
</feature>
<reference evidence="9" key="1">
    <citation type="submission" date="2025-08" db="UniProtKB">
        <authorList>
            <consortium name="Ensembl"/>
        </authorList>
    </citation>
    <scope>IDENTIFICATION</scope>
</reference>
<feature type="transmembrane region" description="Helical" evidence="8">
    <location>
        <begin position="362"/>
        <end position="384"/>
    </location>
</feature>
<evidence type="ECO:0000256" key="1">
    <source>
        <dbReference type="ARBA" id="ARBA00004477"/>
    </source>
</evidence>
<keyword evidence="2" id="KW-0808">Transferase</keyword>
<dbReference type="AlphaFoldDB" id="A0A8D0H862"/>
<evidence type="ECO:0000256" key="8">
    <source>
        <dbReference type="SAM" id="Phobius"/>
    </source>
</evidence>
<accession>A0A8D0H862</accession>
<dbReference type="GO" id="GO:0047184">
    <property type="term" value="F:1-acylglycerophosphocholine O-acyltransferase activity"/>
    <property type="evidence" value="ECO:0007669"/>
    <property type="project" value="Ensembl"/>
</dbReference>
<protein>
    <submittedName>
        <fullName evidence="9">Membrane bound O-acyltransferase domain containing 2</fullName>
    </submittedName>
    <submittedName>
        <fullName evidence="9">Membrane bound glycerophospholipid O-acyltransferase 2</fullName>
    </submittedName>
</protein>
<keyword evidence="5 8" id="KW-1133">Transmembrane helix</keyword>
<dbReference type="GO" id="GO:0106263">
    <property type="term" value="F:1-acylglycerophosphoserine O-acyltransferase activity"/>
    <property type="evidence" value="ECO:0007669"/>
    <property type="project" value="Ensembl"/>
</dbReference>
<evidence type="ECO:0000256" key="7">
    <source>
        <dbReference type="ARBA" id="ARBA00023315"/>
    </source>
</evidence>
<dbReference type="InterPro" id="IPR004299">
    <property type="entry name" value="MBOAT_fam"/>
</dbReference>
<dbReference type="GO" id="GO:0036150">
    <property type="term" value="P:phosphatidylserine acyl-chain remodeling"/>
    <property type="evidence" value="ECO:0007669"/>
    <property type="project" value="Ensembl"/>
</dbReference>
<sequence length="511" mass="58730">MATSTTGSTLLQPLSNAVQLPIDQVNFVVCQLFALFAAVWFRTYLHSSKTSPFIRHVVATLLGLYLALFCFGWYALHFVIQSGISYYIMIVIGVENMHKYCFVFALGYLTVCQITRVYIFDYGQYSADFSGPMMIITQKITSLAYEIYDVNLTSCLSLNYRRMPTLLEYLSYNCNFMGILAGPLFSYKDYITFIEGRSYQLTQSEANGKEDIKYEQTDPSPNIAVAQKLIVCGLSLLFHMTVTRTLPVEYNIDNNFRTTASVPVRIIYLYMSLMAARPKYYFAWTLADAINNAAGFGFRGYDKNGAPRWDLISNLRILHIEFSTSFKMFLDNWNIQTALWLKRVCYERASFNPTVQTFILSAIWHGVYPGYYLTFLSGVVMTLAARAMRNNIRHYFVGSPSVKLWYDVMTWMATQVAISYTVVPFVLLSVKPSFTFYSSWYFCLHVACILVLLMLPLKRTHKGSNEQESIQPPWSKKLEEEKNVLGHNSYSTANSFNQKREITCRYPTLKQ</sequence>
<feature type="transmembrane region" description="Helical" evidence="8">
    <location>
        <begin position="439"/>
        <end position="457"/>
    </location>
</feature>
<comment type="subcellular location">
    <subcellularLocation>
        <location evidence="1">Endoplasmic reticulum membrane</location>
        <topology evidence="1">Multi-pass membrane protein</topology>
    </subcellularLocation>
</comment>
<evidence type="ECO:0000256" key="5">
    <source>
        <dbReference type="ARBA" id="ARBA00022989"/>
    </source>
</evidence>
<keyword evidence="3 8" id="KW-0812">Transmembrane</keyword>
<keyword evidence="10" id="KW-1185">Reference proteome</keyword>
<dbReference type="GeneTree" id="ENSGT01030000234564"/>